<proteinExistence type="predicted"/>
<keyword evidence="2" id="KW-1185">Reference proteome</keyword>
<accession>A0A172XZ61</accession>
<dbReference type="KEGG" id="chh:A0O34_18035"/>
<dbReference type="PROSITE" id="PS51257">
    <property type="entry name" value="PROKAR_LIPOPROTEIN"/>
    <property type="match status" value="1"/>
</dbReference>
<dbReference type="AlphaFoldDB" id="A0A172XZ61"/>
<evidence type="ECO:0000313" key="1">
    <source>
        <dbReference type="EMBL" id="ANF52303.1"/>
    </source>
</evidence>
<sequence>MKRILFPIAIFAISFSCKEKKEKVTETKVIETKVADSAQSVVSEEITDEKPRKEDTDYEMVSEKDFKQWKGEYHLDYLDYAGENDGTKLKSKLVLDGPEDGHFYLWYEKPSDTAKLGMHHVYGSFGKADNENTAIKFLPEIVIEGENTGIDLDFFLYNKNNTFYIKSEMIPSEGGVTKELPIQKIK</sequence>
<reference evidence="1 2" key="1">
    <citation type="submission" date="2016-04" db="EMBL/GenBank/DDBJ databases">
        <title>Complete Genome Sequence of Chryseobacterium sp. IHBB 10212.</title>
        <authorList>
            <person name="Pal M."/>
            <person name="Swarnkar M.K."/>
            <person name="Kaushal K."/>
            <person name="Chhibber S."/>
            <person name="Singh A.K."/>
            <person name="Gulati A."/>
        </authorList>
    </citation>
    <scope>NUCLEOTIDE SEQUENCE [LARGE SCALE GENOMIC DNA]</scope>
    <source>
        <strain evidence="1 2">IHBB 10212</strain>
    </source>
</reference>
<dbReference type="RefSeq" id="WP_066757797.1">
    <property type="nucleotide sequence ID" value="NZ_CP015199.1"/>
</dbReference>
<gene>
    <name evidence="1" type="ORF">A0O34_18035</name>
</gene>
<organism evidence="1 2">
    <name type="scientific">Chryseobacterium glaciei</name>
    <dbReference type="NCBI Taxonomy" id="1685010"/>
    <lineage>
        <taxon>Bacteria</taxon>
        <taxon>Pseudomonadati</taxon>
        <taxon>Bacteroidota</taxon>
        <taxon>Flavobacteriia</taxon>
        <taxon>Flavobacteriales</taxon>
        <taxon>Weeksellaceae</taxon>
        <taxon>Chryseobacterium group</taxon>
        <taxon>Chryseobacterium</taxon>
    </lineage>
</organism>
<evidence type="ECO:0008006" key="3">
    <source>
        <dbReference type="Google" id="ProtNLM"/>
    </source>
</evidence>
<protein>
    <recommendedName>
        <fullName evidence="3">Lipoprotein</fullName>
    </recommendedName>
</protein>
<dbReference type="Proteomes" id="UP000077824">
    <property type="component" value="Chromosome"/>
</dbReference>
<evidence type="ECO:0000313" key="2">
    <source>
        <dbReference type="Proteomes" id="UP000077824"/>
    </source>
</evidence>
<dbReference type="OrthoDB" id="1255437at2"/>
<name>A0A172XZ61_9FLAO</name>
<dbReference type="EMBL" id="CP015199">
    <property type="protein sequence ID" value="ANF52303.1"/>
    <property type="molecule type" value="Genomic_DNA"/>
</dbReference>
<dbReference type="STRING" id="1685010.A0O34_18035"/>